<dbReference type="Gene3D" id="3.90.1150.10">
    <property type="entry name" value="Aspartate Aminotransferase, domain 1"/>
    <property type="match status" value="1"/>
</dbReference>
<dbReference type="InterPro" id="IPR015424">
    <property type="entry name" value="PyrdxlP-dep_Trfase"/>
</dbReference>
<feature type="domain" description="Aminotransferase class I/classII large" evidence="6">
    <location>
        <begin position="50"/>
        <end position="440"/>
    </location>
</feature>
<evidence type="ECO:0000256" key="5">
    <source>
        <dbReference type="ARBA" id="ARBA00022898"/>
    </source>
</evidence>
<dbReference type="InterPro" id="IPR015422">
    <property type="entry name" value="PyrdxlP-dep_Trfase_small"/>
</dbReference>
<dbReference type="GeneID" id="20080027"/>
<dbReference type="EMBL" id="KI913955">
    <property type="protein sequence ID" value="ETW06840.1"/>
    <property type="molecule type" value="Genomic_DNA"/>
</dbReference>
<dbReference type="InterPro" id="IPR015421">
    <property type="entry name" value="PyrdxlP-dep_Trfase_major"/>
</dbReference>
<dbReference type="Pfam" id="PF00155">
    <property type="entry name" value="Aminotran_1_2"/>
    <property type="match status" value="1"/>
</dbReference>
<accession>A0A024UKX8</accession>
<dbReference type="PANTHER" id="PTHR43807">
    <property type="entry name" value="FI04487P"/>
    <property type="match status" value="1"/>
</dbReference>
<organism evidence="7">
    <name type="scientific">Aphanomyces invadans</name>
    <dbReference type="NCBI Taxonomy" id="157072"/>
    <lineage>
        <taxon>Eukaryota</taxon>
        <taxon>Sar</taxon>
        <taxon>Stramenopiles</taxon>
        <taxon>Oomycota</taxon>
        <taxon>Saprolegniomycetes</taxon>
        <taxon>Saprolegniales</taxon>
        <taxon>Verrucalvaceae</taxon>
        <taxon>Aphanomyces</taxon>
    </lineage>
</organism>
<dbReference type="SUPFAM" id="SSF53383">
    <property type="entry name" value="PLP-dependent transferases"/>
    <property type="match status" value="1"/>
</dbReference>
<reference evidence="7" key="1">
    <citation type="submission" date="2013-12" db="EMBL/GenBank/DDBJ databases">
        <title>The Genome Sequence of Aphanomyces invadans NJM9701.</title>
        <authorList>
            <consortium name="The Broad Institute Genomics Platform"/>
            <person name="Russ C."/>
            <person name="Tyler B."/>
            <person name="van West P."/>
            <person name="Dieguez-Uribeondo J."/>
            <person name="Young S.K."/>
            <person name="Zeng Q."/>
            <person name="Gargeya S."/>
            <person name="Fitzgerald M."/>
            <person name="Abouelleil A."/>
            <person name="Alvarado L."/>
            <person name="Chapman S.B."/>
            <person name="Gainer-Dewar J."/>
            <person name="Goldberg J."/>
            <person name="Griggs A."/>
            <person name="Gujja S."/>
            <person name="Hansen M."/>
            <person name="Howarth C."/>
            <person name="Imamovic A."/>
            <person name="Ireland A."/>
            <person name="Larimer J."/>
            <person name="McCowan C."/>
            <person name="Murphy C."/>
            <person name="Pearson M."/>
            <person name="Poon T.W."/>
            <person name="Priest M."/>
            <person name="Roberts A."/>
            <person name="Saif S."/>
            <person name="Shea T."/>
            <person name="Sykes S."/>
            <person name="Wortman J."/>
            <person name="Nusbaum C."/>
            <person name="Birren B."/>
        </authorList>
    </citation>
    <scope>NUCLEOTIDE SEQUENCE [LARGE SCALE GENOMIC DNA]</scope>
    <source>
        <strain evidence="7">NJM9701</strain>
    </source>
</reference>
<keyword evidence="4" id="KW-0808">Transferase</keyword>
<dbReference type="GO" id="GO:0016212">
    <property type="term" value="F:kynurenine-oxoglutarate transaminase activity"/>
    <property type="evidence" value="ECO:0007669"/>
    <property type="project" value="TreeGrafter"/>
</dbReference>
<evidence type="ECO:0000256" key="4">
    <source>
        <dbReference type="ARBA" id="ARBA00022679"/>
    </source>
</evidence>
<dbReference type="CDD" id="cd00609">
    <property type="entry name" value="AAT_like"/>
    <property type="match status" value="1"/>
</dbReference>
<dbReference type="InterPro" id="IPR051326">
    <property type="entry name" value="Kynurenine-oxoglutarate_AT"/>
</dbReference>
<dbReference type="AlphaFoldDB" id="A0A024UKX8"/>
<dbReference type="Gene3D" id="3.40.640.10">
    <property type="entry name" value="Type I PLP-dependent aspartate aminotransferase-like (Major domain)"/>
    <property type="match status" value="1"/>
</dbReference>
<evidence type="ECO:0000256" key="1">
    <source>
        <dbReference type="ARBA" id="ARBA00001933"/>
    </source>
</evidence>
<dbReference type="FunFam" id="3.40.640.10:FF:000024">
    <property type="entry name" value="Kynurenine--oxoglutarate transaminase 3"/>
    <property type="match status" value="1"/>
</dbReference>
<dbReference type="RefSeq" id="XP_008864915.1">
    <property type="nucleotide sequence ID" value="XM_008866693.1"/>
</dbReference>
<dbReference type="GO" id="GO:0005739">
    <property type="term" value="C:mitochondrion"/>
    <property type="evidence" value="ECO:0007669"/>
    <property type="project" value="TreeGrafter"/>
</dbReference>
<evidence type="ECO:0000256" key="2">
    <source>
        <dbReference type="ARBA" id="ARBA00007441"/>
    </source>
</evidence>
<dbReference type="PANTHER" id="PTHR43807:SF20">
    <property type="entry name" value="FI04487P"/>
    <property type="match status" value="1"/>
</dbReference>
<comment type="cofactor">
    <cofactor evidence="1">
        <name>pyridoxal 5'-phosphate</name>
        <dbReference type="ChEBI" id="CHEBI:597326"/>
    </cofactor>
</comment>
<evidence type="ECO:0000259" key="6">
    <source>
        <dbReference type="Pfam" id="PF00155"/>
    </source>
</evidence>
<dbReference type="VEuPathDB" id="FungiDB:H310_02977"/>
<dbReference type="OrthoDB" id="7042322at2759"/>
<evidence type="ECO:0000313" key="7">
    <source>
        <dbReference type="EMBL" id="ETW06840.1"/>
    </source>
</evidence>
<dbReference type="eggNOG" id="KOG0257">
    <property type="taxonomic scope" value="Eukaryota"/>
</dbReference>
<dbReference type="GO" id="GO:0030170">
    <property type="term" value="F:pyridoxal phosphate binding"/>
    <property type="evidence" value="ECO:0007669"/>
    <property type="project" value="InterPro"/>
</dbReference>
<dbReference type="InterPro" id="IPR004839">
    <property type="entry name" value="Aminotransferase_I/II_large"/>
</dbReference>
<evidence type="ECO:0000256" key="3">
    <source>
        <dbReference type="ARBA" id="ARBA00022576"/>
    </source>
</evidence>
<keyword evidence="5" id="KW-0663">Pyridoxal phosphate</keyword>
<name>A0A024UKX8_9STRA</name>
<protein>
    <recommendedName>
        <fullName evidence="6">Aminotransferase class I/classII large domain-containing protein</fullName>
    </recommendedName>
</protein>
<gene>
    <name evidence="7" type="ORF">H310_02977</name>
</gene>
<sequence length="450" mass="49705">MLAAFPHRSLRQGLWRRGFSTAPELSSPALNLRKNVFAEFSGLAVKHNSLNLGQGFPSYGTPSFVKEAAIESIQRENNQYTRPGGNPELVKVLADLYSPWYKRELNPLTEIVTFTGAQEGIFCIFLSLLSKGDEVLIVEPFFDAYVNIALLLGIKTVGVPLEMDVATKAKYNDPSCRDKFSSKDLKIDLAKLEASITPKTKMIVLNTPHNPTGKVFSKDELEGILGVLKRHPQITILSDEVYEFACFEGTPHERIATYDGMFDRVISLFSAGKTFSCTGWRVGYAIMPQKYADLVAKTHSAIPFCGALPFELAVAKGFQAAATNGYLNDLPKLLENKRDTIVDALEKANLKPIVPDGGYFVCCNVSSLDSYNEFRHLEAETDLPAERRPDYQMAKKMCMEQGLTVIPTSPFYSNVANQPSPALVRIAFCKDDATIDGAVKLIESMISTDA</sequence>
<keyword evidence="3" id="KW-0032">Aminotransferase</keyword>
<proteinExistence type="inferred from homology"/>
<comment type="similarity">
    <text evidence="2">Belongs to the class-I pyridoxal-phosphate-dependent aminotransferase family.</text>
</comment>
<dbReference type="STRING" id="157072.A0A024UKX8"/>